<evidence type="ECO:0000256" key="1">
    <source>
        <dbReference type="ARBA" id="ARBA00022598"/>
    </source>
</evidence>
<dbReference type="PANTHER" id="PTHR12241:SF145">
    <property type="entry name" value="TUBULIN POLYGLUTAMYLASE TTLL5"/>
    <property type="match status" value="1"/>
</dbReference>
<dbReference type="PANTHER" id="PTHR12241">
    <property type="entry name" value="TUBULIN POLYGLUTAMYLASE"/>
    <property type="match status" value="1"/>
</dbReference>
<sequence>MPEQALTTLNISGEVPAIMAADHDTGIQQQGSAAQPQAFNWVLQRHIDQPLLIDGHKFHLHTYTLTISGRTFIYDECFVCFASKPYDSARLKDREAHITNYTANKRAASFKPCSMAFEHVELAGIMPQVRALREQASNAAILTGFRSQHGCTALHLAVAAANERWASTRDTQTAHAVKGNLEPEVGPNQGTATPQPTCWTSRAAICWISGTTTE</sequence>
<evidence type="ECO:0000256" key="3">
    <source>
        <dbReference type="ARBA" id="ARBA00022840"/>
    </source>
</evidence>
<dbReference type="GO" id="GO:0000226">
    <property type="term" value="P:microtubule cytoskeleton organization"/>
    <property type="evidence" value="ECO:0007669"/>
    <property type="project" value="TreeGrafter"/>
</dbReference>
<accession>A0AAW1QFP8</accession>
<dbReference type="GO" id="GO:0015631">
    <property type="term" value="F:tubulin binding"/>
    <property type="evidence" value="ECO:0007669"/>
    <property type="project" value="TreeGrafter"/>
</dbReference>
<dbReference type="GO" id="GO:0070740">
    <property type="term" value="F:tubulin-glutamic acid ligase activity"/>
    <property type="evidence" value="ECO:0007669"/>
    <property type="project" value="TreeGrafter"/>
</dbReference>
<evidence type="ECO:0000313" key="6">
    <source>
        <dbReference type="EMBL" id="KAK9820219.1"/>
    </source>
</evidence>
<evidence type="ECO:0000256" key="5">
    <source>
        <dbReference type="ARBA" id="ARBA00049274"/>
    </source>
</evidence>
<keyword evidence="2" id="KW-0547">Nucleotide-binding</keyword>
<keyword evidence="1" id="KW-0436">Ligase</keyword>
<evidence type="ECO:0000256" key="4">
    <source>
        <dbReference type="ARBA" id="ARBA00041448"/>
    </source>
</evidence>
<evidence type="ECO:0000256" key="2">
    <source>
        <dbReference type="ARBA" id="ARBA00022741"/>
    </source>
</evidence>
<protein>
    <recommendedName>
        <fullName evidence="4">Tubulin--tyrosine ligase-like protein 5</fullName>
    </recommendedName>
</protein>
<name>A0AAW1QFP8_9CHLO</name>
<organism evidence="6 7">
    <name type="scientific">[Myrmecia] bisecta</name>
    <dbReference type="NCBI Taxonomy" id="41462"/>
    <lineage>
        <taxon>Eukaryota</taxon>
        <taxon>Viridiplantae</taxon>
        <taxon>Chlorophyta</taxon>
        <taxon>core chlorophytes</taxon>
        <taxon>Trebouxiophyceae</taxon>
        <taxon>Trebouxiales</taxon>
        <taxon>Trebouxiaceae</taxon>
        <taxon>Myrmecia</taxon>
    </lineage>
</organism>
<dbReference type="Proteomes" id="UP001489004">
    <property type="component" value="Unassembled WGS sequence"/>
</dbReference>
<proteinExistence type="predicted"/>
<dbReference type="GO" id="GO:0005524">
    <property type="term" value="F:ATP binding"/>
    <property type="evidence" value="ECO:0007669"/>
    <property type="project" value="UniProtKB-KW"/>
</dbReference>
<dbReference type="InterPro" id="IPR004344">
    <property type="entry name" value="TTL/TTLL_fam"/>
</dbReference>
<dbReference type="EMBL" id="JALJOR010000003">
    <property type="protein sequence ID" value="KAK9820219.1"/>
    <property type="molecule type" value="Genomic_DNA"/>
</dbReference>
<keyword evidence="3" id="KW-0067">ATP-binding</keyword>
<keyword evidence="7" id="KW-1185">Reference proteome</keyword>
<dbReference type="Gene3D" id="3.30.470.20">
    <property type="entry name" value="ATP-grasp fold, B domain"/>
    <property type="match status" value="1"/>
</dbReference>
<dbReference type="Pfam" id="PF03133">
    <property type="entry name" value="TTL"/>
    <property type="match status" value="1"/>
</dbReference>
<dbReference type="GO" id="GO:0036064">
    <property type="term" value="C:ciliary basal body"/>
    <property type="evidence" value="ECO:0007669"/>
    <property type="project" value="TreeGrafter"/>
</dbReference>
<evidence type="ECO:0000313" key="7">
    <source>
        <dbReference type="Proteomes" id="UP001489004"/>
    </source>
</evidence>
<dbReference type="AlphaFoldDB" id="A0AAW1QFP8"/>
<gene>
    <name evidence="6" type="ORF">WJX72_007605</name>
</gene>
<comment type="caution">
    <text evidence="6">The sequence shown here is derived from an EMBL/GenBank/DDBJ whole genome shotgun (WGS) entry which is preliminary data.</text>
</comment>
<reference evidence="6 7" key="1">
    <citation type="journal article" date="2024" name="Nat. Commun.">
        <title>Phylogenomics reveals the evolutionary origins of lichenization in chlorophyte algae.</title>
        <authorList>
            <person name="Puginier C."/>
            <person name="Libourel C."/>
            <person name="Otte J."/>
            <person name="Skaloud P."/>
            <person name="Haon M."/>
            <person name="Grisel S."/>
            <person name="Petersen M."/>
            <person name="Berrin J.G."/>
            <person name="Delaux P.M."/>
            <person name="Dal Grande F."/>
            <person name="Keller J."/>
        </authorList>
    </citation>
    <scope>NUCLEOTIDE SEQUENCE [LARGE SCALE GENOMIC DNA]</scope>
    <source>
        <strain evidence="6 7">SAG 2043</strain>
    </source>
</reference>
<comment type="catalytic activity">
    <reaction evidence="5">
        <text>L-glutamyl-[protein] + L-glutamate + ATP = gamma-L-glutamyl-L-glutamyl-[protein] + ADP + phosphate + H(+)</text>
        <dbReference type="Rhea" id="RHEA:60144"/>
        <dbReference type="Rhea" id="RHEA-COMP:10208"/>
        <dbReference type="Rhea" id="RHEA-COMP:15517"/>
        <dbReference type="ChEBI" id="CHEBI:15378"/>
        <dbReference type="ChEBI" id="CHEBI:29973"/>
        <dbReference type="ChEBI" id="CHEBI:29985"/>
        <dbReference type="ChEBI" id="CHEBI:30616"/>
        <dbReference type="ChEBI" id="CHEBI:43474"/>
        <dbReference type="ChEBI" id="CHEBI:143622"/>
        <dbReference type="ChEBI" id="CHEBI:456216"/>
    </reaction>
    <physiologicalReaction direction="left-to-right" evidence="5">
        <dbReference type="Rhea" id="RHEA:60145"/>
    </physiologicalReaction>
</comment>